<feature type="transmembrane region" description="Helical" evidence="6">
    <location>
        <begin position="333"/>
        <end position="354"/>
    </location>
</feature>
<protein>
    <submittedName>
        <fullName evidence="7">Oligosaccharide flippase family protein</fullName>
    </submittedName>
</protein>
<comment type="caution">
    <text evidence="7">The sequence shown here is derived from an EMBL/GenBank/DDBJ whole genome shotgun (WGS) entry which is preliminary data.</text>
</comment>
<accession>A0A6B2NH91</accession>
<dbReference type="AlphaFoldDB" id="A0A6B2NH91"/>
<reference evidence="7" key="1">
    <citation type="submission" date="2020-02" db="EMBL/GenBank/DDBJ databases">
        <title>Delineation of the pyrene-degrading pathway in Roseobacter clade bacteria by genomic analysis.</title>
        <authorList>
            <person name="Zhou H."/>
            <person name="Wang H."/>
        </authorList>
    </citation>
    <scope>NUCLEOTIDE SEQUENCE</scope>
    <source>
        <strain evidence="7">PrR005</strain>
    </source>
</reference>
<keyword evidence="3 6" id="KW-0812">Transmembrane</keyword>
<evidence type="ECO:0000256" key="3">
    <source>
        <dbReference type="ARBA" id="ARBA00022692"/>
    </source>
</evidence>
<feature type="transmembrane region" description="Helical" evidence="6">
    <location>
        <begin position="294"/>
        <end position="313"/>
    </location>
</feature>
<evidence type="ECO:0000256" key="5">
    <source>
        <dbReference type="ARBA" id="ARBA00023136"/>
    </source>
</evidence>
<dbReference type="PANTHER" id="PTHR30250">
    <property type="entry name" value="PST FAMILY PREDICTED COLANIC ACID TRANSPORTER"/>
    <property type="match status" value="1"/>
</dbReference>
<feature type="transmembrane region" description="Helical" evidence="6">
    <location>
        <begin position="12"/>
        <end position="35"/>
    </location>
</feature>
<dbReference type="InterPro" id="IPR050833">
    <property type="entry name" value="Poly_Biosynth_Transport"/>
</dbReference>
<gene>
    <name evidence="7" type="ORF">G0P99_01050</name>
</gene>
<dbReference type="GO" id="GO:0005886">
    <property type="term" value="C:plasma membrane"/>
    <property type="evidence" value="ECO:0007669"/>
    <property type="project" value="UniProtKB-SubCell"/>
</dbReference>
<sequence>MANPPSLRRNVAYSALGRGYYAVTQFAVIALTARMGQVEDVGALTLASAIVTPLFFLTSMGMRDVHTVDDLDRFNRSDYVALRVMGGFLAIVLSAGVVFSTYELDGGLIHASVLAFALVKFFGAQSSLNHGIFQRDERLDYVAWSIFARGTLGLIAYGVAFWLWHNLPLALFCEAAAWFLTYYIVDLRLLTRLGARTALAELTRSDPRRLILLAWWILPIGVALWLARASASVPTLVLERQAGLAAVGVFGALAYAHTALSMLANTLGSASAARLRRYFREGRHDHFWLLARKLTFVSAGFGGIAVAIAWVFGRPVIELVFGADYAERELLTLIVAASALALIASPLVTVVTAAQAFQARVYIALSMFLAGVVAAFALIPQYGAIGAAMSFGISNLFYLLATLIVCRVLVKRSKV</sequence>
<evidence type="ECO:0000256" key="6">
    <source>
        <dbReference type="SAM" id="Phobius"/>
    </source>
</evidence>
<organism evidence="7">
    <name type="scientific">Ruegeria sp. PrR005</name>
    <dbReference type="NCBI Taxonomy" id="2706882"/>
    <lineage>
        <taxon>Bacteria</taxon>
        <taxon>Pseudomonadati</taxon>
        <taxon>Pseudomonadota</taxon>
        <taxon>Alphaproteobacteria</taxon>
        <taxon>Rhodobacterales</taxon>
        <taxon>Roseobacteraceae</taxon>
        <taxon>Ruegeria</taxon>
    </lineage>
</organism>
<feature type="transmembrane region" description="Helical" evidence="6">
    <location>
        <begin position="169"/>
        <end position="189"/>
    </location>
</feature>
<feature type="transmembrane region" description="Helical" evidence="6">
    <location>
        <begin position="41"/>
        <end position="59"/>
    </location>
</feature>
<comment type="subcellular location">
    <subcellularLocation>
        <location evidence="1">Cell membrane</location>
        <topology evidence="1">Multi-pass membrane protein</topology>
    </subcellularLocation>
</comment>
<evidence type="ECO:0000313" key="7">
    <source>
        <dbReference type="EMBL" id="NDW43541.1"/>
    </source>
</evidence>
<keyword evidence="5 6" id="KW-0472">Membrane</keyword>
<dbReference type="InterPro" id="IPR002797">
    <property type="entry name" value="Polysacc_synth"/>
</dbReference>
<feature type="transmembrane region" description="Helical" evidence="6">
    <location>
        <begin position="247"/>
        <end position="273"/>
    </location>
</feature>
<dbReference type="Pfam" id="PF01943">
    <property type="entry name" value="Polysacc_synt"/>
    <property type="match status" value="1"/>
</dbReference>
<name>A0A6B2NH91_9RHOB</name>
<feature type="transmembrane region" description="Helical" evidence="6">
    <location>
        <begin position="361"/>
        <end position="379"/>
    </location>
</feature>
<feature type="transmembrane region" description="Helical" evidence="6">
    <location>
        <begin position="385"/>
        <end position="410"/>
    </location>
</feature>
<dbReference type="EMBL" id="JAAGOX010000002">
    <property type="protein sequence ID" value="NDW43541.1"/>
    <property type="molecule type" value="Genomic_DNA"/>
</dbReference>
<evidence type="ECO:0000256" key="1">
    <source>
        <dbReference type="ARBA" id="ARBA00004651"/>
    </source>
</evidence>
<feature type="transmembrane region" description="Helical" evidence="6">
    <location>
        <begin position="210"/>
        <end position="227"/>
    </location>
</feature>
<feature type="transmembrane region" description="Helical" evidence="6">
    <location>
        <begin position="108"/>
        <end position="129"/>
    </location>
</feature>
<keyword evidence="4 6" id="KW-1133">Transmembrane helix</keyword>
<feature type="transmembrane region" description="Helical" evidence="6">
    <location>
        <begin position="141"/>
        <end position="163"/>
    </location>
</feature>
<proteinExistence type="predicted"/>
<dbReference type="RefSeq" id="WP_164126898.1">
    <property type="nucleotide sequence ID" value="NZ_JAAGOX010000002.1"/>
</dbReference>
<evidence type="ECO:0000256" key="2">
    <source>
        <dbReference type="ARBA" id="ARBA00022475"/>
    </source>
</evidence>
<dbReference type="PANTHER" id="PTHR30250:SF11">
    <property type="entry name" value="O-ANTIGEN TRANSPORTER-RELATED"/>
    <property type="match status" value="1"/>
</dbReference>
<feature type="transmembrane region" description="Helical" evidence="6">
    <location>
        <begin position="80"/>
        <end position="102"/>
    </location>
</feature>
<keyword evidence="2" id="KW-1003">Cell membrane</keyword>
<evidence type="ECO:0000256" key="4">
    <source>
        <dbReference type="ARBA" id="ARBA00022989"/>
    </source>
</evidence>